<evidence type="ECO:0000313" key="4">
    <source>
        <dbReference type="Proteomes" id="UP001355206"/>
    </source>
</evidence>
<dbReference type="RefSeq" id="WP_331304679.1">
    <property type="nucleotide sequence ID" value="NZ_MLCA01000017.1"/>
</dbReference>
<dbReference type="Proteomes" id="UP001355206">
    <property type="component" value="Unassembled WGS sequence"/>
</dbReference>
<keyword evidence="4" id="KW-1185">Reference proteome</keyword>
<accession>A0ABU7U001</accession>
<sequence>MKKTLAVAAVLAVFGAGGAATSASAAPGLPGAMSAPPGMVSVSMGQMHGNHHHQMMRHHRDGHMIWHMHRHHRM</sequence>
<feature type="compositionally biased region" description="Low complexity" evidence="1">
    <location>
        <begin position="20"/>
        <end position="48"/>
    </location>
</feature>
<dbReference type="EMBL" id="MLCA01000017">
    <property type="protein sequence ID" value="MEE7494762.1"/>
    <property type="molecule type" value="Genomic_DNA"/>
</dbReference>
<feature type="signal peptide" evidence="2">
    <location>
        <begin position="1"/>
        <end position="25"/>
    </location>
</feature>
<organism evidence="3 4">
    <name type="scientific">Methylobacterium oryzae</name>
    <dbReference type="NCBI Taxonomy" id="334852"/>
    <lineage>
        <taxon>Bacteria</taxon>
        <taxon>Pseudomonadati</taxon>
        <taxon>Pseudomonadota</taxon>
        <taxon>Alphaproteobacteria</taxon>
        <taxon>Hyphomicrobiales</taxon>
        <taxon>Methylobacteriaceae</taxon>
        <taxon>Methylobacterium</taxon>
    </lineage>
</organism>
<evidence type="ECO:0000313" key="3">
    <source>
        <dbReference type="EMBL" id="MEE7494762.1"/>
    </source>
</evidence>
<gene>
    <name evidence="3" type="ORF">MOTC310_31865</name>
</gene>
<evidence type="ECO:0000256" key="1">
    <source>
        <dbReference type="SAM" id="MobiDB-lite"/>
    </source>
</evidence>
<keyword evidence="2" id="KW-0732">Signal</keyword>
<comment type="caution">
    <text evidence="3">The sequence shown here is derived from an EMBL/GenBank/DDBJ whole genome shotgun (WGS) entry which is preliminary data.</text>
</comment>
<name>A0ABU7U001_9HYPH</name>
<protein>
    <submittedName>
        <fullName evidence="3">Uncharacterized protein</fullName>
    </submittedName>
</protein>
<evidence type="ECO:0000256" key="2">
    <source>
        <dbReference type="SAM" id="SignalP"/>
    </source>
</evidence>
<reference evidence="3 4" key="1">
    <citation type="journal article" date="2012" name="Genet. Mol. Biol.">
        <title>Analysis of 16S rRNA and mxaF genes revealing insights into Methylobacterium niche-specific plant association.</title>
        <authorList>
            <person name="Dourado M.N."/>
            <person name="Andreote F.D."/>
            <person name="Dini-Andreote F."/>
            <person name="Conti R."/>
            <person name="Araujo J.M."/>
            <person name="Araujo W.L."/>
        </authorList>
    </citation>
    <scope>NUCLEOTIDE SEQUENCE [LARGE SCALE GENOMIC DNA]</scope>
    <source>
        <strain evidence="3 4">TC3-10</strain>
    </source>
</reference>
<feature type="chain" id="PRO_5045767431" evidence="2">
    <location>
        <begin position="26"/>
        <end position="74"/>
    </location>
</feature>
<feature type="region of interest" description="Disordered" evidence="1">
    <location>
        <begin position="20"/>
        <end position="57"/>
    </location>
</feature>
<proteinExistence type="predicted"/>